<name>A0ABU9HH94_9GAMM</name>
<feature type="transmembrane region" description="Helical" evidence="7">
    <location>
        <begin position="7"/>
        <end position="30"/>
    </location>
</feature>
<dbReference type="Proteomes" id="UP001366060">
    <property type="component" value="Unassembled WGS sequence"/>
</dbReference>
<protein>
    <submittedName>
        <fullName evidence="9">Cation:proton antiporter</fullName>
    </submittedName>
</protein>
<dbReference type="PANTHER" id="PTHR46157">
    <property type="entry name" value="K(+) EFFLUX ANTIPORTER 3, CHLOROPLASTIC"/>
    <property type="match status" value="1"/>
</dbReference>
<comment type="subcellular location">
    <subcellularLocation>
        <location evidence="1">Membrane</location>
        <topology evidence="1">Multi-pass membrane protein</topology>
    </subcellularLocation>
</comment>
<evidence type="ECO:0000313" key="9">
    <source>
        <dbReference type="EMBL" id="MEL0661209.1"/>
    </source>
</evidence>
<reference evidence="9 10" key="1">
    <citation type="submission" date="2024-02" db="EMBL/GenBank/DDBJ databases">
        <title>Bacteria isolated from the canopy kelp, Nereocystis luetkeana.</title>
        <authorList>
            <person name="Pfister C.A."/>
            <person name="Younker I.T."/>
            <person name="Light S.H."/>
        </authorList>
    </citation>
    <scope>NUCLEOTIDE SEQUENCE [LARGE SCALE GENOMIC DNA]</scope>
    <source>
        <strain evidence="9 10">TI.2.07</strain>
    </source>
</reference>
<gene>
    <name evidence="9" type="ORF">V6255_19145</name>
</gene>
<keyword evidence="3 7" id="KW-0812">Transmembrane</keyword>
<dbReference type="Gene3D" id="1.20.1530.20">
    <property type="match status" value="1"/>
</dbReference>
<feature type="transmembrane region" description="Helical" evidence="7">
    <location>
        <begin position="50"/>
        <end position="67"/>
    </location>
</feature>
<feature type="non-terminal residue" evidence="9">
    <location>
        <position position="1"/>
    </location>
</feature>
<keyword evidence="2" id="KW-0813">Transport</keyword>
<dbReference type="EMBL" id="JBAKBA010000478">
    <property type="protein sequence ID" value="MEL0661209.1"/>
    <property type="molecule type" value="Genomic_DNA"/>
</dbReference>
<dbReference type="PANTHER" id="PTHR46157:SF4">
    <property type="entry name" value="K(+) EFFLUX ANTIPORTER 3, CHLOROPLASTIC"/>
    <property type="match status" value="1"/>
</dbReference>
<evidence type="ECO:0000256" key="7">
    <source>
        <dbReference type="SAM" id="Phobius"/>
    </source>
</evidence>
<dbReference type="RefSeq" id="WP_341629500.1">
    <property type="nucleotide sequence ID" value="NZ_JBAKBA010000478.1"/>
</dbReference>
<keyword evidence="2" id="KW-0050">Antiport</keyword>
<evidence type="ECO:0000313" key="10">
    <source>
        <dbReference type="Proteomes" id="UP001366060"/>
    </source>
</evidence>
<dbReference type="InterPro" id="IPR006153">
    <property type="entry name" value="Cation/H_exchanger_TM"/>
</dbReference>
<keyword evidence="10" id="KW-1185">Reference proteome</keyword>
<keyword evidence="5" id="KW-0406">Ion transport</keyword>
<evidence type="ECO:0000256" key="3">
    <source>
        <dbReference type="ARBA" id="ARBA00022692"/>
    </source>
</evidence>
<evidence type="ECO:0000259" key="8">
    <source>
        <dbReference type="Pfam" id="PF00999"/>
    </source>
</evidence>
<keyword evidence="6 7" id="KW-0472">Membrane</keyword>
<evidence type="ECO:0000256" key="2">
    <source>
        <dbReference type="ARBA" id="ARBA00022449"/>
    </source>
</evidence>
<keyword evidence="4 7" id="KW-1133">Transmembrane helix</keyword>
<accession>A0ABU9HH94</accession>
<evidence type="ECO:0000256" key="6">
    <source>
        <dbReference type="ARBA" id="ARBA00023136"/>
    </source>
</evidence>
<organism evidence="9 10">
    <name type="scientific">Psychromonas arctica</name>
    <dbReference type="NCBI Taxonomy" id="168275"/>
    <lineage>
        <taxon>Bacteria</taxon>
        <taxon>Pseudomonadati</taxon>
        <taxon>Pseudomonadota</taxon>
        <taxon>Gammaproteobacteria</taxon>
        <taxon>Alteromonadales</taxon>
        <taxon>Psychromonadaceae</taxon>
        <taxon>Psychromonas</taxon>
    </lineage>
</organism>
<evidence type="ECO:0000256" key="5">
    <source>
        <dbReference type="ARBA" id="ARBA00023065"/>
    </source>
</evidence>
<comment type="caution">
    <text evidence="9">The sequence shown here is derived from an EMBL/GenBank/DDBJ whole genome shotgun (WGS) entry which is preliminary data.</text>
</comment>
<dbReference type="Pfam" id="PF00999">
    <property type="entry name" value="Na_H_Exchanger"/>
    <property type="match status" value="1"/>
</dbReference>
<feature type="non-terminal residue" evidence="9">
    <location>
        <position position="68"/>
    </location>
</feature>
<evidence type="ECO:0000256" key="4">
    <source>
        <dbReference type="ARBA" id="ARBA00022989"/>
    </source>
</evidence>
<sequence>FNQSALYLLVAVICVHFAIRFALGSVLGYLSAGVIIGPNTGLAGEEKNTIQHFAEFGVVMMLFIVGLE</sequence>
<proteinExistence type="predicted"/>
<feature type="domain" description="Cation/H+ exchanger transmembrane" evidence="8">
    <location>
        <begin position="9"/>
        <end position="68"/>
    </location>
</feature>
<evidence type="ECO:0000256" key="1">
    <source>
        <dbReference type="ARBA" id="ARBA00004141"/>
    </source>
</evidence>
<dbReference type="InterPro" id="IPR038770">
    <property type="entry name" value="Na+/solute_symporter_sf"/>
</dbReference>